<name>A0ABR1RS58_9PEZI</name>
<reference evidence="1 2" key="1">
    <citation type="submission" date="2023-01" db="EMBL/GenBank/DDBJ databases">
        <title>Analysis of 21 Apiospora genomes using comparative genomics revels a genus with tremendous synthesis potential of carbohydrate active enzymes and secondary metabolites.</title>
        <authorList>
            <person name="Sorensen T."/>
        </authorList>
    </citation>
    <scope>NUCLEOTIDE SEQUENCE [LARGE SCALE GENOMIC DNA]</scope>
    <source>
        <strain evidence="1 2">CBS 33761</strain>
    </source>
</reference>
<organism evidence="1 2">
    <name type="scientific">Apiospora rasikravindrae</name>
    <dbReference type="NCBI Taxonomy" id="990691"/>
    <lineage>
        <taxon>Eukaryota</taxon>
        <taxon>Fungi</taxon>
        <taxon>Dikarya</taxon>
        <taxon>Ascomycota</taxon>
        <taxon>Pezizomycotina</taxon>
        <taxon>Sordariomycetes</taxon>
        <taxon>Xylariomycetidae</taxon>
        <taxon>Amphisphaeriales</taxon>
        <taxon>Apiosporaceae</taxon>
        <taxon>Apiospora</taxon>
    </lineage>
</organism>
<dbReference type="Proteomes" id="UP001444661">
    <property type="component" value="Unassembled WGS sequence"/>
</dbReference>
<proteinExistence type="predicted"/>
<evidence type="ECO:0000313" key="1">
    <source>
        <dbReference type="EMBL" id="KAK8017753.1"/>
    </source>
</evidence>
<protein>
    <submittedName>
        <fullName evidence="1">Uncharacterized protein</fullName>
    </submittedName>
</protein>
<comment type="caution">
    <text evidence="1">The sequence shown here is derived from an EMBL/GenBank/DDBJ whole genome shotgun (WGS) entry which is preliminary data.</text>
</comment>
<dbReference type="EMBL" id="JAQQWK010000013">
    <property type="protein sequence ID" value="KAK8017753.1"/>
    <property type="molecule type" value="Genomic_DNA"/>
</dbReference>
<sequence>MQHGLIGDRNGESKGQHMDEAAALGVVWHSTGPVETPDFTSLEYWVGPIDRILEGKPTTHQNYSTA</sequence>
<keyword evidence="2" id="KW-1185">Reference proteome</keyword>
<accession>A0ABR1RS58</accession>
<evidence type="ECO:0000313" key="2">
    <source>
        <dbReference type="Proteomes" id="UP001444661"/>
    </source>
</evidence>
<gene>
    <name evidence="1" type="ORF">PG993_014079</name>
</gene>